<dbReference type="PANTHER" id="PTHR24198">
    <property type="entry name" value="ANKYRIN REPEAT AND PROTEIN KINASE DOMAIN-CONTAINING PROTEIN"/>
    <property type="match status" value="1"/>
</dbReference>
<keyword evidence="2 3" id="KW-0040">ANK repeat</keyword>
<comment type="caution">
    <text evidence="4">The sequence shown here is derived from an EMBL/GenBank/DDBJ whole genome shotgun (WGS) entry which is preliminary data.</text>
</comment>
<dbReference type="Pfam" id="PF00023">
    <property type="entry name" value="Ank"/>
    <property type="match status" value="1"/>
</dbReference>
<dbReference type="PANTHER" id="PTHR24198:SF165">
    <property type="entry name" value="ANKYRIN REPEAT-CONTAINING PROTEIN-RELATED"/>
    <property type="match status" value="1"/>
</dbReference>
<keyword evidence="5" id="KW-1185">Reference proteome</keyword>
<dbReference type="Proteomes" id="UP000750711">
    <property type="component" value="Unassembled WGS sequence"/>
</dbReference>
<proteinExistence type="predicted"/>
<dbReference type="Pfam" id="PF12796">
    <property type="entry name" value="Ank_2"/>
    <property type="match status" value="1"/>
</dbReference>
<sequence length="669" mass="75139">MEKLICVVIPPYFSRSHEEYLRGILLTEFGSNSSGMRFVIQPQAALANCAEEERKKIGRGDLVTVCHMEEEITTISQFIVKNSLSFELQQLRSSIVVLGSFDIAERFQGYLEQRLERAIALTEGGSGDIILDEIIKSVRCRIADDSTAGIRSSRLTIGVGDMREKIFYPVLAAIFDKLDPVFHIARGKRYVLFSGVLGECPYVHSYMKERFDTTINTEILETFDESTSSCQGAIFLLDEQRDVAIQRQSHEQPIAVHTTSESRLERIRAIQAELDNERRTTRSQSGFLRKYEMILAERISRQGYDSPDTKAAILSIEAIHREIGSSDQSMKRCTIFADGYTYEMKHRIDPTDKIQQFSAMHLAAASNDYLALRIILTAGYSVHGLVEDRPLGHFDHTPLHIYAWYNNDPNECLDLLINAGAVALSVVGKTNQSPAHVAASKGHHQLLKAFERRYGERFLEECPGLLQLAIAEGQRVTVKYLIEIGASVSSERTWMYFSPLTGACYREILPPLCSALEHAWTDVATLIINKNLASSHDNGMYLPLLHSIAMGQEAMIRLLIRWADMDTDGKDELGQTQLSWAARLGYEVAVQLLVDWEQVVVDSRDIYERTPLWWAASRGHEAVVRLLLEKGADVNAEDKSKYGLTALYSAASRGHEAVVRLLALSVPQS</sequence>
<dbReference type="PROSITE" id="PS50297">
    <property type="entry name" value="ANK_REP_REGION"/>
    <property type="match status" value="1"/>
</dbReference>
<dbReference type="EMBL" id="JAGHQM010000556">
    <property type="protein sequence ID" value="KAH0559618.1"/>
    <property type="molecule type" value="Genomic_DNA"/>
</dbReference>
<evidence type="ECO:0000313" key="5">
    <source>
        <dbReference type="Proteomes" id="UP000750711"/>
    </source>
</evidence>
<dbReference type="InterPro" id="IPR002110">
    <property type="entry name" value="Ankyrin_rpt"/>
</dbReference>
<evidence type="ECO:0000313" key="4">
    <source>
        <dbReference type="EMBL" id="KAH0559618.1"/>
    </source>
</evidence>
<evidence type="ECO:0000256" key="2">
    <source>
        <dbReference type="ARBA" id="ARBA00023043"/>
    </source>
</evidence>
<dbReference type="SMART" id="SM00248">
    <property type="entry name" value="ANK"/>
    <property type="match status" value="6"/>
</dbReference>
<dbReference type="InterPro" id="IPR036770">
    <property type="entry name" value="Ankyrin_rpt-contain_sf"/>
</dbReference>
<gene>
    <name evidence="4" type="ORF">GP486_003868</name>
</gene>
<organism evidence="4 5">
    <name type="scientific">Trichoglossum hirsutum</name>
    <dbReference type="NCBI Taxonomy" id="265104"/>
    <lineage>
        <taxon>Eukaryota</taxon>
        <taxon>Fungi</taxon>
        <taxon>Dikarya</taxon>
        <taxon>Ascomycota</taxon>
        <taxon>Pezizomycotina</taxon>
        <taxon>Geoglossomycetes</taxon>
        <taxon>Geoglossales</taxon>
        <taxon>Geoglossaceae</taxon>
        <taxon>Trichoglossum</taxon>
    </lineage>
</organism>
<evidence type="ECO:0000256" key="3">
    <source>
        <dbReference type="PROSITE-ProRule" id="PRU00023"/>
    </source>
</evidence>
<feature type="repeat" description="ANK" evidence="3">
    <location>
        <begin position="607"/>
        <end position="639"/>
    </location>
</feature>
<accession>A0A9P8RQ25</accession>
<dbReference type="Gene3D" id="1.25.40.20">
    <property type="entry name" value="Ankyrin repeat-containing domain"/>
    <property type="match status" value="2"/>
</dbReference>
<dbReference type="PROSITE" id="PS50088">
    <property type="entry name" value="ANK_REPEAT"/>
    <property type="match status" value="1"/>
</dbReference>
<reference evidence="4" key="1">
    <citation type="submission" date="2021-03" db="EMBL/GenBank/DDBJ databases">
        <title>Comparative genomics and phylogenomic investigation of the class Geoglossomycetes provide insights into ecological specialization and systematics.</title>
        <authorList>
            <person name="Melie T."/>
            <person name="Pirro S."/>
            <person name="Miller A.N."/>
            <person name="Quandt A."/>
        </authorList>
    </citation>
    <scope>NUCLEOTIDE SEQUENCE</scope>
    <source>
        <strain evidence="4">CAQ_001_2017</strain>
    </source>
</reference>
<dbReference type="SUPFAM" id="SSF48403">
    <property type="entry name" value="Ankyrin repeat"/>
    <property type="match status" value="2"/>
</dbReference>
<evidence type="ECO:0000256" key="1">
    <source>
        <dbReference type="ARBA" id="ARBA00022737"/>
    </source>
</evidence>
<name>A0A9P8RQ25_9PEZI</name>
<keyword evidence="1" id="KW-0677">Repeat</keyword>
<protein>
    <submittedName>
        <fullName evidence="4">Uncharacterized protein</fullName>
    </submittedName>
</protein>
<dbReference type="PRINTS" id="PR01415">
    <property type="entry name" value="ANKYRIN"/>
</dbReference>
<dbReference type="AlphaFoldDB" id="A0A9P8RQ25"/>